<organism evidence="1">
    <name type="scientific">Picea glauca</name>
    <name type="common">White spruce</name>
    <name type="synonym">Pinus glauca</name>
    <dbReference type="NCBI Taxonomy" id="3330"/>
    <lineage>
        <taxon>Eukaryota</taxon>
        <taxon>Viridiplantae</taxon>
        <taxon>Streptophyta</taxon>
        <taxon>Embryophyta</taxon>
        <taxon>Tracheophyta</taxon>
        <taxon>Spermatophyta</taxon>
        <taxon>Pinopsida</taxon>
        <taxon>Pinidae</taxon>
        <taxon>Conifers I</taxon>
        <taxon>Pinales</taxon>
        <taxon>Pinaceae</taxon>
        <taxon>Picea</taxon>
    </lineage>
</organism>
<protein>
    <submittedName>
        <fullName evidence="1">Uncharacterized protein</fullName>
    </submittedName>
</protein>
<keyword evidence="1" id="KW-0496">Mitochondrion</keyword>
<sequence length="40" mass="4619">MAQIEQLAQDPLYCQAMLRVCKEHTDVTPFLIEATQERVV</sequence>
<proteinExistence type="predicted"/>
<gene>
    <name evidence="1" type="ORF">ABT39_MTgene3991</name>
</gene>
<reference evidence="1" key="1">
    <citation type="journal article" date="2015" name="Genome Biol. Evol.">
        <title>Organellar Genomes of White Spruce (Picea glauca): Assembly and Annotation.</title>
        <authorList>
            <person name="Jackman S.D."/>
            <person name="Warren R.L."/>
            <person name="Gibb E.A."/>
            <person name="Vandervalk B.P."/>
            <person name="Mohamadi H."/>
            <person name="Chu J."/>
            <person name="Raymond A."/>
            <person name="Pleasance S."/>
            <person name="Coope R."/>
            <person name="Wildung M.R."/>
            <person name="Ritland C.E."/>
            <person name="Bousquet J."/>
            <person name="Jones S.J."/>
            <person name="Bohlmann J."/>
            <person name="Birol I."/>
        </authorList>
    </citation>
    <scope>NUCLEOTIDE SEQUENCE [LARGE SCALE GENOMIC DNA]</scope>
    <source>
        <tissue evidence="1">Flushing bud</tissue>
    </source>
</reference>
<dbReference type="AlphaFoldDB" id="A0A101M1Z8"/>
<evidence type="ECO:0000313" key="1">
    <source>
        <dbReference type="EMBL" id="KUM49442.1"/>
    </source>
</evidence>
<dbReference type="EMBL" id="LKAM01000003">
    <property type="protein sequence ID" value="KUM49442.1"/>
    <property type="molecule type" value="Genomic_DNA"/>
</dbReference>
<name>A0A101M1Z8_PICGL</name>
<geneLocation type="mitochondrion" evidence="1"/>
<accession>A0A101M1Z8</accession>
<comment type="caution">
    <text evidence="1">The sequence shown here is derived from an EMBL/GenBank/DDBJ whole genome shotgun (WGS) entry which is preliminary data.</text>
</comment>